<evidence type="ECO:0000256" key="4">
    <source>
        <dbReference type="ARBA" id="ARBA00021914"/>
    </source>
</evidence>
<dbReference type="SFLD" id="SFLDG01121">
    <property type="entry name" value="Diphthamide_biosynthesis"/>
    <property type="match status" value="1"/>
</dbReference>
<evidence type="ECO:0000256" key="3">
    <source>
        <dbReference type="ARBA" id="ARBA00006179"/>
    </source>
</evidence>
<dbReference type="FunFam" id="3.40.50.11840:FF:000002">
    <property type="entry name" value="2-(3-amino-3-carboxypropyl)histidine synthase subunit 2"/>
    <property type="match status" value="1"/>
</dbReference>
<comment type="cofactor">
    <cofactor evidence="1">
        <name>[4Fe-4S] cluster</name>
        <dbReference type="ChEBI" id="CHEBI:49883"/>
    </cofactor>
</comment>
<dbReference type="NCBIfam" id="TIGR00322">
    <property type="entry name" value="diphth2_R"/>
    <property type="match status" value="1"/>
</dbReference>
<dbReference type="Pfam" id="PF01866">
    <property type="entry name" value="Diphthamide_syn"/>
    <property type="match status" value="1"/>
</dbReference>
<comment type="function">
    <text evidence="8 9">Required for the first step of diphthamide biosynthesis, a post-translational modification of histidine which occurs in elongation factor 2. DPH1 and DPH2 transfer a 3-amino-3-carboxypropyl (ACP) group from S-adenosyl-L-methionine (SAM) to a histidine residue, the reaction is assisted by a reduction system comprising DPH3 and a NADH-dependent reductase. Facilitates the reduction of the catalytic iron-sulfur cluster found in the DPH1 subunit.</text>
</comment>
<dbReference type="GO" id="GO:0090560">
    <property type="term" value="F:2-(3-amino-3-carboxypropyl)histidine synthase activity"/>
    <property type="evidence" value="ECO:0007669"/>
    <property type="project" value="InterPro"/>
</dbReference>
<evidence type="ECO:0000313" key="11">
    <source>
        <dbReference type="Proteomes" id="UP000593567"/>
    </source>
</evidence>
<evidence type="ECO:0000256" key="1">
    <source>
        <dbReference type="ARBA" id="ARBA00001966"/>
    </source>
</evidence>
<dbReference type="PANTHER" id="PTHR10762:SF2">
    <property type="entry name" value="2-(3-AMINO-3-CARBOXYPROPYL)HISTIDINE SYNTHASE SUBUNIT 2"/>
    <property type="match status" value="1"/>
</dbReference>
<dbReference type="SFLD" id="SFLDF00408">
    <property type="entry name" value="Diphthamide_biosynthesis_famil"/>
    <property type="match status" value="1"/>
</dbReference>
<comment type="caution">
    <text evidence="10">The sequence shown here is derived from an EMBL/GenBank/DDBJ whole genome shotgun (WGS) entry which is preliminary data.</text>
</comment>
<accession>A0A7J7JXJ8</accession>
<dbReference type="OrthoDB" id="449241at2759"/>
<evidence type="ECO:0000256" key="6">
    <source>
        <dbReference type="ARBA" id="ARBA00023004"/>
    </source>
</evidence>
<dbReference type="GO" id="GO:0017183">
    <property type="term" value="P:protein histidyl modification to diphthamide"/>
    <property type="evidence" value="ECO:0007669"/>
    <property type="project" value="UniProtKB-UniPathway"/>
</dbReference>
<comment type="similarity">
    <text evidence="3 9">Belongs to the DPH1/DPH2 family. DPH2 subfamily.</text>
</comment>
<dbReference type="InterPro" id="IPR010014">
    <property type="entry name" value="DHP2"/>
</dbReference>
<dbReference type="FunFam" id="3.40.50.11860:FF:000001">
    <property type="entry name" value="2-(3-amino-3-carboxypropyl)histidine synthase subunit 2"/>
    <property type="match status" value="1"/>
</dbReference>
<protein>
    <recommendedName>
        <fullName evidence="4 9">2-(3-amino-3-carboxypropyl)histidine synthase subunit 2</fullName>
    </recommendedName>
</protein>
<dbReference type="Proteomes" id="UP000593567">
    <property type="component" value="Unassembled WGS sequence"/>
</dbReference>
<comment type="pathway">
    <text evidence="2 9">Protein modification; peptidyl-diphthamide biosynthesis.</text>
</comment>
<evidence type="ECO:0000256" key="8">
    <source>
        <dbReference type="ARBA" id="ARBA00045159"/>
    </source>
</evidence>
<reference evidence="10" key="1">
    <citation type="submission" date="2020-06" db="EMBL/GenBank/DDBJ databases">
        <title>Draft genome of Bugula neritina, a colonial animal packing powerful symbionts and potential medicines.</title>
        <authorList>
            <person name="Rayko M."/>
        </authorList>
    </citation>
    <scope>NUCLEOTIDE SEQUENCE [LARGE SCALE GENOMIC DNA]</scope>
    <source>
        <strain evidence="10">Kwan_BN1</strain>
    </source>
</reference>
<dbReference type="SFLD" id="SFLDS00032">
    <property type="entry name" value="Radical_SAM_3-amino-3-carboxyp"/>
    <property type="match status" value="1"/>
</dbReference>
<keyword evidence="6 9" id="KW-0408">Iron</keyword>
<dbReference type="InterPro" id="IPR016435">
    <property type="entry name" value="DPH1/DPH2"/>
</dbReference>
<organism evidence="10 11">
    <name type="scientific">Bugula neritina</name>
    <name type="common">Brown bryozoan</name>
    <name type="synonym">Sertularia neritina</name>
    <dbReference type="NCBI Taxonomy" id="10212"/>
    <lineage>
        <taxon>Eukaryota</taxon>
        <taxon>Metazoa</taxon>
        <taxon>Spiralia</taxon>
        <taxon>Lophotrochozoa</taxon>
        <taxon>Bryozoa</taxon>
        <taxon>Gymnolaemata</taxon>
        <taxon>Cheilostomatida</taxon>
        <taxon>Flustrina</taxon>
        <taxon>Buguloidea</taxon>
        <taxon>Bugulidae</taxon>
        <taxon>Bugula</taxon>
    </lineage>
</organism>
<dbReference type="EMBL" id="VXIV02001684">
    <property type="protein sequence ID" value="KAF6030615.1"/>
    <property type="molecule type" value="Genomic_DNA"/>
</dbReference>
<sequence>MISFYRINSFGAGMSGDASFYGDGAASMQTKVAINPQTVRPSLADVNIDEFYEISKSVEWLSSHTSITKVALQFPDDLLRDSVSIATKLQSCLPHLTFFVLADTSYGSCCVDFVAAQHYNADVLIHYGSSCLSPTSNIPVWWVFGRAPLDVADCCQHLTDMTTGREKPLVLMFDVQYEYIIDEIFVKMRECCSDISKLVRSHLRTSASSEFENSTSEDNTSRLEVNGRSWCLLDAAHIMKDYDVVYIGTEGRTLTNLMMVMNTSQFHTYNPQTQACRLEDIRINKSLMKRFYLIEKARDANIVGIVVGTLAVRDYLVVHERLKKLIKKAGKKSYSIIVGKLNTAKLANFMEVDIFVLVSCPENSLVDSAEFYRPVVTPFEMELACNTDREWTGDYTTDFRSLLPGGDNFLPIPDTMQSQADVSLITGAMRHVGIREDVAVGGQVAVRETREYLSARTWTGLEQDLGKTPVQEVKQGQSGIAMGYENEPC</sequence>
<evidence type="ECO:0000313" key="10">
    <source>
        <dbReference type="EMBL" id="KAF6030615.1"/>
    </source>
</evidence>
<proteinExistence type="inferred from homology"/>
<keyword evidence="11" id="KW-1185">Reference proteome</keyword>
<evidence type="ECO:0000256" key="7">
    <source>
        <dbReference type="ARBA" id="ARBA00023014"/>
    </source>
</evidence>
<dbReference type="NCBIfam" id="TIGR00272">
    <property type="entry name" value="DPH2"/>
    <property type="match status" value="1"/>
</dbReference>
<name>A0A7J7JXJ8_BUGNE</name>
<dbReference type="Gene3D" id="3.40.50.11860">
    <property type="entry name" value="Diphthamide synthesis DPH1/DPH2 domain 3"/>
    <property type="match status" value="1"/>
</dbReference>
<keyword evidence="7 9" id="KW-0411">Iron-sulfur</keyword>
<dbReference type="AlphaFoldDB" id="A0A7J7JXJ8"/>
<evidence type="ECO:0000256" key="5">
    <source>
        <dbReference type="ARBA" id="ARBA00022723"/>
    </source>
</evidence>
<gene>
    <name evidence="10" type="ORF">EB796_011076</name>
</gene>
<dbReference type="InterPro" id="IPR042263">
    <property type="entry name" value="DPH1/DPH2_1"/>
</dbReference>
<dbReference type="GO" id="GO:0051536">
    <property type="term" value="F:iron-sulfur cluster binding"/>
    <property type="evidence" value="ECO:0007669"/>
    <property type="project" value="UniProtKB-KW"/>
</dbReference>
<evidence type="ECO:0000256" key="2">
    <source>
        <dbReference type="ARBA" id="ARBA00005156"/>
    </source>
</evidence>
<dbReference type="UniPathway" id="UPA00559"/>
<dbReference type="PANTHER" id="PTHR10762">
    <property type="entry name" value="DIPHTHAMIDE BIOSYNTHESIS PROTEIN"/>
    <property type="match status" value="1"/>
</dbReference>
<dbReference type="Gene3D" id="3.40.50.11840">
    <property type="entry name" value="Diphthamide synthesis DPH1/DPH2 domain 1"/>
    <property type="match status" value="1"/>
</dbReference>
<dbReference type="InterPro" id="IPR042265">
    <property type="entry name" value="DPH1/DPH2_3"/>
</dbReference>
<evidence type="ECO:0000256" key="9">
    <source>
        <dbReference type="RuleBase" id="RU364133"/>
    </source>
</evidence>
<keyword evidence="5 9" id="KW-0479">Metal-binding</keyword>
<dbReference type="GO" id="GO:0046872">
    <property type="term" value="F:metal ion binding"/>
    <property type="evidence" value="ECO:0007669"/>
    <property type="project" value="UniProtKB-KW"/>
</dbReference>